<name>A0A8S2GAA2_9BILA</name>
<comment type="caution">
    <text evidence="1">The sequence shown here is derived from an EMBL/GenBank/DDBJ whole genome shotgun (WGS) entry which is preliminary data.</text>
</comment>
<sequence length="19" mass="2169">QNLDLIKELNDKVAEGRTL</sequence>
<evidence type="ECO:0000313" key="2">
    <source>
        <dbReference type="EMBL" id="CAF4528838.1"/>
    </source>
</evidence>
<evidence type="ECO:0000313" key="1">
    <source>
        <dbReference type="EMBL" id="CAF1664914.1"/>
    </source>
</evidence>
<feature type="non-terminal residue" evidence="1">
    <location>
        <position position="19"/>
    </location>
</feature>
<dbReference type="Proteomes" id="UP000677228">
    <property type="component" value="Unassembled WGS sequence"/>
</dbReference>
<proteinExistence type="predicted"/>
<reference evidence="1" key="1">
    <citation type="submission" date="2021-02" db="EMBL/GenBank/DDBJ databases">
        <authorList>
            <person name="Nowell W R."/>
        </authorList>
    </citation>
    <scope>NUCLEOTIDE SEQUENCE</scope>
</reference>
<organism evidence="1 3">
    <name type="scientific">Didymodactylos carnosus</name>
    <dbReference type="NCBI Taxonomy" id="1234261"/>
    <lineage>
        <taxon>Eukaryota</taxon>
        <taxon>Metazoa</taxon>
        <taxon>Spiralia</taxon>
        <taxon>Gnathifera</taxon>
        <taxon>Rotifera</taxon>
        <taxon>Eurotatoria</taxon>
        <taxon>Bdelloidea</taxon>
        <taxon>Philodinida</taxon>
        <taxon>Philodinidae</taxon>
        <taxon>Didymodactylos</taxon>
    </lineage>
</organism>
<protein>
    <submittedName>
        <fullName evidence="1">Uncharacterized protein</fullName>
    </submittedName>
</protein>
<gene>
    <name evidence="1" type="ORF">OVA965_LOCUS45461</name>
    <name evidence="2" type="ORF">TMI583_LOCUS48980</name>
</gene>
<dbReference type="EMBL" id="CAJOBA010103537">
    <property type="protein sequence ID" value="CAF4528838.1"/>
    <property type="molecule type" value="Genomic_DNA"/>
</dbReference>
<dbReference type="Proteomes" id="UP000682733">
    <property type="component" value="Unassembled WGS sequence"/>
</dbReference>
<feature type="non-terminal residue" evidence="1">
    <location>
        <position position="1"/>
    </location>
</feature>
<evidence type="ECO:0000313" key="3">
    <source>
        <dbReference type="Proteomes" id="UP000677228"/>
    </source>
</evidence>
<dbReference type="EMBL" id="CAJNOK010071822">
    <property type="protein sequence ID" value="CAF1664914.1"/>
    <property type="molecule type" value="Genomic_DNA"/>
</dbReference>
<accession>A0A8S2GAA2</accession>
<dbReference type="AlphaFoldDB" id="A0A8S2GAA2"/>